<comment type="caution">
    <text evidence="1">The sequence shown here is derived from an EMBL/GenBank/DDBJ whole genome shotgun (WGS) entry which is preliminary data.</text>
</comment>
<dbReference type="EMBL" id="JACGXS010000008">
    <property type="protein sequence ID" value="MBA8682992.1"/>
    <property type="molecule type" value="Genomic_DNA"/>
</dbReference>
<evidence type="ECO:0000313" key="2">
    <source>
        <dbReference type="Proteomes" id="UP000547058"/>
    </source>
</evidence>
<sequence length="113" mass="13018">MMEPLQQQSHYRMTRNDALIQAIEFDLVDFHRQRMAQRAGLQMELLRNEERRPDPDQSRIGRIREAMVLTKRNAFSTSLTVAEVIEPLKHGVSIGSIRQADEFIADPASWPSA</sequence>
<name>A0A7W3FPI6_9GAMM</name>
<dbReference type="RefSeq" id="WP_182340127.1">
    <property type="nucleotide sequence ID" value="NZ_JACGXS010000008.1"/>
</dbReference>
<reference evidence="1 2" key="1">
    <citation type="submission" date="2020-08" db="EMBL/GenBank/DDBJ databases">
        <title>Stenotrophomonas tumulicola JCM 30961.</title>
        <authorList>
            <person name="Deng Y."/>
        </authorList>
    </citation>
    <scope>NUCLEOTIDE SEQUENCE [LARGE SCALE GENOMIC DNA]</scope>
    <source>
        <strain evidence="1 2">JCM 30961</strain>
    </source>
</reference>
<evidence type="ECO:0000313" key="1">
    <source>
        <dbReference type="EMBL" id="MBA8682992.1"/>
    </source>
</evidence>
<dbReference type="AlphaFoldDB" id="A0A7W3FPI6"/>
<proteinExistence type="predicted"/>
<gene>
    <name evidence="1" type="ORF">H4O11_14420</name>
</gene>
<keyword evidence="2" id="KW-1185">Reference proteome</keyword>
<accession>A0A7W3FPI6</accession>
<protein>
    <submittedName>
        <fullName evidence="1">Uncharacterized protein</fullName>
    </submittedName>
</protein>
<dbReference type="Proteomes" id="UP000547058">
    <property type="component" value="Unassembled WGS sequence"/>
</dbReference>
<organism evidence="1 2">
    <name type="scientific">Stenotrophomonas tumulicola</name>
    <dbReference type="NCBI Taxonomy" id="1685415"/>
    <lineage>
        <taxon>Bacteria</taxon>
        <taxon>Pseudomonadati</taxon>
        <taxon>Pseudomonadota</taxon>
        <taxon>Gammaproteobacteria</taxon>
        <taxon>Lysobacterales</taxon>
        <taxon>Lysobacteraceae</taxon>
        <taxon>Stenotrophomonas</taxon>
    </lineage>
</organism>